<feature type="region of interest" description="Disordered" evidence="1">
    <location>
        <begin position="16"/>
        <end position="75"/>
    </location>
</feature>
<evidence type="ECO:0000313" key="3">
    <source>
        <dbReference type="Proteomes" id="UP000193467"/>
    </source>
</evidence>
<sequence>MSSRWHTLAMSHYTTHLPPSEESYSFHRSTDEGSTSNSPELPRFDSFRSSSLSSSASSSDGIRTPPLSPNLPSVADTKRLIVGVDEPLPFSWDDEVALQQAKEPLHPISPFRLSAPKSLAPPPPPAPKPAPAPSVTLNKPRKLAKAAPAPPPPTREYEEARRGRSRWPRLLWNSEVDQEALGVLEAYHQRAVGGPLPVLKSGASSKGVRKWSDEMEKAGL</sequence>
<name>A0A1Y2G2E6_9BASI</name>
<dbReference type="OrthoDB" id="2538024at2759"/>
<feature type="compositionally biased region" description="Pro residues" evidence="1">
    <location>
        <begin position="119"/>
        <end position="132"/>
    </location>
</feature>
<gene>
    <name evidence="2" type="ORF">BCR35DRAFT_298734</name>
</gene>
<dbReference type="Proteomes" id="UP000193467">
    <property type="component" value="Unassembled WGS sequence"/>
</dbReference>
<evidence type="ECO:0000256" key="1">
    <source>
        <dbReference type="SAM" id="MobiDB-lite"/>
    </source>
</evidence>
<dbReference type="InParanoid" id="A0A1Y2G2E6"/>
<proteinExistence type="predicted"/>
<dbReference type="AlphaFoldDB" id="A0A1Y2G2E6"/>
<dbReference type="EMBL" id="MCGR01000002">
    <property type="protein sequence ID" value="ORY91544.1"/>
    <property type="molecule type" value="Genomic_DNA"/>
</dbReference>
<protein>
    <submittedName>
        <fullName evidence="2">Uncharacterized protein</fullName>
    </submittedName>
</protein>
<comment type="caution">
    <text evidence="2">The sequence shown here is derived from an EMBL/GenBank/DDBJ whole genome shotgun (WGS) entry which is preliminary data.</text>
</comment>
<accession>A0A1Y2G2E6</accession>
<feature type="region of interest" description="Disordered" evidence="1">
    <location>
        <begin position="101"/>
        <end position="164"/>
    </location>
</feature>
<feature type="region of interest" description="Disordered" evidence="1">
    <location>
        <begin position="192"/>
        <end position="220"/>
    </location>
</feature>
<feature type="compositionally biased region" description="Basic and acidic residues" evidence="1">
    <location>
        <begin position="210"/>
        <end position="220"/>
    </location>
</feature>
<organism evidence="2 3">
    <name type="scientific">Leucosporidium creatinivorum</name>
    <dbReference type="NCBI Taxonomy" id="106004"/>
    <lineage>
        <taxon>Eukaryota</taxon>
        <taxon>Fungi</taxon>
        <taxon>Dikarya</taxon>
        <taxon>Basidiomycota</taxon>
        <taxon>Pucciniomycotina</taxon>
        <taxon>Microbotryomycetes</taxon>
        <taxon>Leucosporidiales</taxon>
        <taxon>Leucosporidium</taxon>
    </lineage>
</organism>
<keyword evidence="3" id="KW-1185">Reference proteome</keyword>
<evidence type="ECO:0000313" key="2">
    <source>
        <dbReference type="EMBL" id="ORY91544.1"/>
    </source>
</evidence>
<reference evidence="2 3" key="1">
    <citation type="submission" date="2016-07" db="EMBL/GenBank/DDBJ databases">
        <title>Pervasive Adenine N6-methylation of Active Genes in Fungi.</title>
        <authorList>
            <consortium name="DOE Joint Genome Institute"/>
            <person name="Mondo S.J."/>
            <person name="Dannebaum R.O."/>
            <person name="Kuo R.C."/>
            <person name="Labutti K."/>
            <person name="Haridas S."/>
            <person name="Kuo A."/>
            <person name="Salamov A."/>
            <person name="Ahrendt S.R."/>
            <person name="Lipzen A."/>
            <person name="Sullivan W."/>
            <person name="Andreopoulos W.B."/>
            <person name="Clum A."/>
            <person name="Lindquist E."/>
            <person name="Daum C."/>
            <person name="Ramamoorthy G.K."/>
            <person name="Gryganskyi A."/>
            <person name="Culley D."/>
            <person name="Magnuson J.K."/>
            <person name="James T.Y."/>
            <person name="O'Malley M.A."/>
            <person name="Stajich J.E."/>
            <person name="Spatafora J.W."/>
            <person name="Visel A."/>
            <person name="Grigoriev I.V."/>
        </authorList>
    </citation>
    <scope>NUCLEOTIDE SEQUENCE [LARGE SCALE GENOMIC DNA]</scope>
    <source>
        <strain evidence="2 3">62-1032</strain>
    </source>
</reference>
<feature type="compositionally biased region" description="Low complexity" evidence="1">
    <location>
        <begin position="47"/>
        <end position="59"/>
    </location>
</feature>